<name>A0AB38VRU6_9CORY</name>
<dbReference type="AlphaFoldDB" id="A0AB38VRU6"/>
<protein>
    <submittedName>
        <fullName evidence="1">Uncharacterized protein</fullName>
    </submittedName>
</protein>
<dbReference type="Proteomes" id="UP000271380">
    <property type="component" value="Chromosome"/>
</dbReference>
<reference evidence="1 2" key="1">
    <citation type="submission" date="2018-12" db="EMBL/GenBank/DDBJ databases">
        <authorList>
            <consortium name="Pathogen Informatics"/>
        </authorList>
    </citation>
    <scope>NUCLEOTIDE SEQUENCE [LARGE SCALE GENOMIC DNA]</scope>
    <source>
        <strain evidence="1 2">NCTC949</strain>
    </source>
</reference>
<gene>
    <name evidence="1" type="ORF">NCTC949_01411</name>
</gene>
<dbReference type="EMBL" id="LR134377">
    <property type="protein sequence ID" value="VEH06940.1"/>
    <property type="molecule type" value="Genomic_DNA"/>
</dbReference>
<evidence type="ECO:0000313" key="1">
    <source>
        <dbReference type="EMBL" id="VEH06940.1"/>
    </source>
</evidence>
<accession>A0AB38VRU6</accession>
<organism evidence="1 2">
    <name type="scientific">Corynebacterium kutscheri</name>
    <dbReference type="NCBI Taxonomy" id="35755"/>
    <lineage>
        <taxon>Bacteria</taxon>
        <taxon>Bacillati</taxon>
        <taxon>Actinomycetota</taxon>
        <taxon>Actinomycetes</taxon>
        <taxon>Mycobacteriales</taxon>
        <taxon>Corynebacteriaceae</taxon>
        <taxon>Corynebacterium</taxon>
    </lineage>
</organism>
<proteinExistence type="predicted"/>
<sequence length="29" mass="3318">MLQELGPRSILTPMIKETCFQNPKKGEDL</sequence>
<evidence type="ECO:0000313" key="2">
    <source>
        <dbReference type="Proteomes" id="UP000271380"/>
    </source>
</evidence>